<dbReference type="InterPro" id="IPR015987">
    <property type="entry name" value="UCP022704"/>
</dbReference>
<gene>
    <name evidence="1" type="ORF">KSX_27460</name>
</gene>
<dbReference type="EMBL" id="BNJF01000001">
    <property type="protein sequence ID" value="GHO44583.1"/>
    <property type="molecule type" value="Genomic_DNA"/>
</dbReference>
<keyword evidence="2" id="KW-1185">Reference proteome</keyword>
<reference evidence="1" key="1">
    <citation type="submission" date="2020-10" db="EMBL/GenBank/DDBJ databases">
        <title>Taxonomic study of unclassified bacteria belonging to the class Ktedonobacteria.</title>
        <authorList>
            <person name="Yabe S."/>
            <person name="Wang C.M."/>
            <person name="Zheng Y."/>
            <person name="Sakai Y."/>
            <person name="Cavaletti L."/>
            <person name="Monciardini P."/>
            <person name="Donadio S."/>
        </authorList>
    </citation>
    <scope>NUCLEOTIDE SEQUENCE</scope>
    <source>
        <strain evidence="1">SOSP1-1</strain>
    </source>
</reference>
<dbReference type="PANTHER" id="PTHR35332">
    <property type="entry name" value="REGULATION OF ENOLASE PROTEIN 1"/>
    <property type="match status" value="1"/>
</dbReference>
<dbReference type="PIRSF" id="PIRSF022704">
    <property type="entry name" value="UCP022704"/>
    <property type="match status" value="1"/>
</dbReference>
<organism evidence="1 2">
    <name type="scientific">Ktedonospora formicarum</name>
    <dbReference type="NCBI Taxonomy" id="2778364"/>
    <lineage>
        <taxon>Bacteria</taxon>
        <taxon>Bacillati</taxon>
        <taxon>Chloroflexota</taxon>
        <taxon>Ktedonobacteria</taxon>
        <taxon>Ktedonobacterales</taxon>
        <taxon>Ktedonobacteraceae</taxon>
        <taxon>Ktedonospora</taxon>
    </lineage>
</organism>
<dbReference type="SUPFAM" id="SSF49899">
    <property type="entry name" value="Concanavalin A-like lectins/glucanases"/>
    <property type="match status" value="1"/>
</dbReference>
<dbReference type="Gene3D" id="2.60.120.200">
    <property type="match status" value="1"/>
</dbReference>
<accession>A0A8J3I1Z6</accession>
<comment type="caution">
    <text evidence="1">The sequence shown here is derived from an EMBL/GenBank/DDBJ whole genome shotgun (WGS) entry which is preliminary data.</text>
</comment>
<sequence>MDWYNEPPRWASAGNTITMQAGPNTDFWRLTAGGYVRDSGHFYYQRQRGDFQAEVRFKGEYQAMYDQAGLMVRVNEATWLKCGIELVHGRQQVSAVVTREYSDWSMVALPDKIELIWLRVHRHGATIEIHYALDGYDYQLLRQTYLSQAEAMDVGLMCASPEGLGFLVRFEDFSLQAYKSEKQA</sequence>
<dbReference type="Pfam" id="PF07081">
    <property type="entry name" value="DUF1349"/>
    <property type="match status" value="1"/>
</dbReference>
<evidence type="ECO:0008006" key="3">
    <source>
        <dbReference type="Google" id="ProtNLM"/>
    </source>
</evidence>
<dbReference type="Proteomes" id="UP000612362">
    <property type="component" value="Unassembled WGS sequence"/>
</dbReference>
<dbReference type="PANTHER" id="PTHR35332:SF2">
    <property type="entry name" value="REGULATION OF ENOLASE PROTEIN 1"/>
    <property type="match status" value="1"/>
</dbReference>
<evidence type="ECO:0000313" key="2">
    <source>
        <dbReference type="Proteomes" id="UP000612362"/>
    </source>
</evidence>
<evidence type="ECO:0000313" key="1">
    <source>
        <dbReference type="EMBL" id="GHO44583.1"/>
    </source>
</evidence>
<dbReference type="RefSeq" id="WP_220193964.1">
    <property type="nucleotide sequence ID" value="NZ_BNJF01000001.1"/>
</dbReference>
<dbReference type="InterPro" id="IPR009784">
    <property type="entry name" value="DUF1349"/>
</dbReference>
<dbReference type="AlphaFoldDB" id="A0A8J3I1Z6"/>
<protein>
    <recommendedName>
        <fullName evidence="3">DUF1349 domain-containing protein</fullName>
    </recommendedName>
</protein>
<dbReference type="InterPro" id="IPR013320">
    <property type="entry name" value="ConA-like_dom_sf"/>
</dbReference>
<name>A0A8J3I1Z6_9CHLR</name>
<proteinExistence type="predicted"/>